<dbReference type="EMBL" id="BSPW01000024">
    <property type="protein sequence ID" value="GLT17582.1"/>
    <property type="molecule type" value="Genomic_DNA"/>
</dbReference>
<evidence type="ECO:0000313" key="1">
    <source>
        <dbReference type="EMBL" id="GLT17582.1"/>
    </source>
</evidence>
<sequence>MSQIKGNELFQLQIKSFCITFYYEWIGELHKTRALDMSKPCVPESPIRFCI</sequence>
<dbReference type="Proteomes" id="UP001157138">
    <property type="component" value="Unassembled WGS sequence"/>
</dbReference>
<proteinExistence type="predicted"/>
<comment type="caution">
    <text evidence="1">The sequence shown here is derived from an EMBL/GenBank/DDBJ whole genome shotgun (WGS) entry which is preliminary data.</text>
</comment>
<organism evidence="1 2">
    <name type="scientific">Vibrio zhanjiangensis</name>
    <dbReference type="NCBI Taxonomy" id="1046128"/>
    <lineage>
        <taxon>Bacteria</taxon>
        <taxon>Pseudomonadati</taxon>
        <taxon>Pseudomonadota</taxon>
        <taxon>Gammaproteobacteria</taxon>
        <taxon>Vibrionales</taxon>
        <taxon>Vibrionaceae</taxon>
        <taxon>Vibrio</taxon>
    </lineage>
</organism>
<keyword evidence="2" id="KW-1185">Reference proteome</keyword>
<accession>A0ABQ6EX37</accession>
<gene>
    <name evidence="1" type="ORF">GCM10007938_13600</name>
</gene>
<evidence type="ECO:0000313" key="2">
    <source>
        <dbReference type="Proteomes" id="UP001157138"/>
    </source>
</evidence>
<name>A0ABQ6EX37_9VIBR</name>
<protein>
    <submittedName>
        <fullName evidence="1">Uncharacterized protein</fullName>
    </submittedName>
</protein>
<reference evidence="2" key="1">
    <citation type="journal article" date="2019" name="Int. J. Syst. Evol. Microbiol.">
        <title>The Global Catalogue of Microorganisms (GCM) 10K type strain sequencing project: providing services to taxonomists for standard genome sequencing and annotation.</title>
        <authorList>
            <consortium name="The Broad Institute Genomics Platform"/>
            <consortium name="The Broad Institute Genome Sequencing Center for Infectious Disease"/>
            <person name="Wu L."/>
            <person name="Ma J."/>
        </authorList>
    </citation>
    <scope>NUCLEOTIDE SEQUENCE [LARGE SCALE GENOMIC DNA]</scope>
    <source>
        <strain evidence="2">NBRC 108723</strain>
    </source>
</reference>